<dbReference type="Pfam" id="PF00459">
    <property type="entry name" value="Inositol_P"/>
    <property type="match status" value="1"/>
</dbReference>
<dbReference type="Gene3D" id="3.40.190.80">
    <property type="match status" value="1"/>
</dbReference>
<evidence type="ECO:0000313" key="5">
    <source>
        <dbReference type="Proteomes" id="UP001305521"/>
    </source>
</evidence>
<evidence type="ECO:0000313" key="4">
    <source>
        <dbReference type="EMBL" id="WPB87440.1"/>
    </source>
</evidence>
<dbReference type="PANTHER" id="PTHR20854:SF4">
    <property type="entry name" value="INOSITOL-1-MONOPHOSPHATASE-RELATED"/>
    <property type="match status" value="1"/>
</dbReference>
<dbReference type="Gene3D" id="3.30.540.10">
    <property type="entry name" value="Fructose-1,6-Bisphosphatase, subunit A, domain 1"/>
    <property type="match status" value="1"/>
</dbReference>
<organism evidence="4 5">
    <name type="scientific">Sediminicoccus rosea</name>
    <dbReference type="NCBI Taxonomy" id="1225128"/>
    <lineage>
        <taxon>Bacteria</taxon>
        <taxon>Pseudomonadati</taxon>
        <taxon>Pseudomonadota</taxon>
        <taxon>Alphaproteobacteria</taxon>
        <taxon>Acetobacterales</taxon>
        <taxon>Roseomonadaceae</taxon>
        <taxon>Sediminicoccus</taxon>
    </lineage>
</organism>
<keyword evidence="2" id="KW-0479">Metal-binding</keyword>
<dbReference type="PANTHER" id="PTHR20854">
    <property type="entry name" value="INOSITOL MONOPHOSPHATASE"/>
    <property type="match status" value="1"/>
</dbReference>
<accession>A0ABZ0PPH0</accession>
<evidence type="ECO:0000256" key="2">
    <source>
        <dbReference type="ARBA" id="ARBA00022723"/>
    </source>
</evidence>
<gene>
    <name evidence="4" type="ORF">R9Z33_11270</name>
</gene>
<evidence type="ECO:0000256" key="3">
    <source>
        <dbReference type="ARBA" id="ARBA00022842"/>
    </source>
</evidence>
<proteinExistence type="inferred from homology"/>
<dbReference type="PROSITE" id="PS00630">
    <property type="entry name" value="IMP_2"/>
    <property type="match status" value="1"/>
</dbReference>
<comment type="similarity">
    <text evidence="1">Belongs to the inositol monophosphatase superfamily.</text>
</comment>
<evidence type="ECO:0000256" key="1">
    <source>
        <dbReference type="ARBA" id="ARBA00009759"/>
    </source>
</evidence>
<dbReference type="PRINTS" id="PR00377">
    <property type="entry name" value="IMPHPHTASES"/>
</dbReference>
<dbReference type="RefSeq" id="WP_318651393.1">
    <property type="nucleotide sequence ID" value="NZ_CP137852.1"/>
</dbReference>
<dbReference type="SUPFAM" id="SSF56655">
    <property type="entry name" value="Carbohydrate phosphatase"/>
    <property type="match status" value="1"/>
</dbReference>
<keyword evidence="3" id="KW-0460">Magnesium</keyword>
<dbReference type="EMBL" id="CP137852">
    <property type="protein sequence ID" value="WPB87440.1"/>
    <property type="molecule type" value="Genomic_DNA"/>
</dbReference>
<dbReference type="InterPro" id="IPR000760">
    <property type="entry name" value="Inositol_monophosphatase-like"/>
</dbReference>
<protein>
    <submittedName>
        <fullName evidence="4">Inositol monophosphatase family protein</fullName>
    </submittedName>
</protein>
<reference evidence="4 5" key="1">
    <citation type="submission" date="2023-11" db="EMBL/GenBank/DDBJ databases">
        <title>Arctic aerobic anoxygenic photoheterotroph Sediminicoccus rosea KRV36 adapts its photosynthesis to long days of polar summer.</title>
        <authorList>
            <person name="Tomasch J."/>
            <person name="Kopejtka K."/>
            <person name="Bily T."/>
            <person name="Gardiner A.T."/>
            <person name="Gardian Z."/>
            <person name="Shivaramu S."/>
            <person name="Koblizek M."/>
            <person name="Engelhardt F."/>
            <person name="Kaftan D."/>
        </authorList>
    </citation>
    <scope>NUCLEOTIDE SEQUENCE [LARGE SCALE GENOMIC DNA]</scope>
    <source>
        <strain evidence="4 5">R-30</strain>
    </source>
</reference>
<dbReference type="InterPro" id="IPR020550">
    <property type="entry name" value="Inositol_monophosphatase_CS"/>
</dbReference>
<sequence length="261" mass="27142">MLANDLPALVHLLEALGRDLLRWRATGATGGHWEATQFKAEGDMRAHRILVEALAAAWPGVPVVSEEDETFTEARPGRYWLVDPIDGTASWAGGFPGFVTQAALIVADAPVLAAIVAPALGFTYTAALGEGAWLNGAPLAVAPRGRSLRLIDNYPDPRGVAAAAMTGLGCTGYVECGSLSLKMCRVIDGAAELFIKDVTVKDWDMAAPALVVAEAGGCFLRLNGTPWRFAGAMAKAGGIVAAADATLARRAVAWHAAGALP</sequence>
<keyword evidence="5" id="KW-1185">Reference proteome</keyword>
<name>A0ABZ0PPH0_9PROT</name>
<dbReference type="Proteomes" id="UP001305521">
    <property type="component" value="Chromosome"/>
</dbReference>